<dbReference type="Proteomes" id="UP000002139">
    <property type="component" value="Chromosome"/>
</dbReference>
<keyword evidence="2" id="KW-0547">Nucleotide-binding</keyword>
<evidence type="ECO:0000256" key="5">
    <source>
        <dbReference type="SAM" id="MobiDB-lite"/>
    </source>
</evidence>
<protein>
    <submittedName>
        <fullName evidence="7">Protein kinase</fullName>
        <ecNumber evidence="7">2.7.11.1</ecNumber>
    </submittedName>
</protein>
<gene>
    <name evidence="7" type="ordered locus">sce7654</name>
</gene>
<keyword evidence="8" id="KW-1185">Reference proteome</keyword>
<dbReference type="AlphaFoldDB" id="A9F5P2"/>
<keyword evidence="4" id="KW-0067">ATP-binding</keyword>
<dbReference type="SUPFAM" id="SSF56112">
    <property type="entry name" value="Protein kinase-like (PK-like)"/>
    <property type="match status" value="1"/>
</dbReference>
<dbReference type="Pfam" id="PF00069">
    <property type="entry name" value="Pkinase"/>
    <property type="match status" value="1"/>
</dbReference>
<dbReference type="PROSITE" id="PS50011">
    <property type="entry name" value="PROTEIN_KINASE_DOM"/>
    <property type="match status" value="1"/>
</dbReference>
<evidence type="ECO:0000313" key="7">
    <source>
        <dbReference type="EMBL" id="CAN97823.1"/>
    </source>
</evidence>
<keyword evidence="3 7" id="KW-0418">Kinase</keyword>
<organism evidence="7 8">
    <name type="scientific">Sorangium cellulosum (strain So ce56)</name>
    <name type="common">Polyangium cellulosum (strain So ce56)</name>
    <dbReference type="NCBI Taxonomy" id="448385"/>
    <lineage>
        <taxon>Bacteria</taxon>
        <taxon>Pseudomonadati</taxon>
        <taxon>Myxococcota</taxon>
        <taxon>Polyangia</taxon>
        <taxon>Polyangiales</taxon>
        <taxon>Polyangiaceae</taxon>
        <taxon>Sorangium</taxon>
    </lineage>
</organism>
<feature type="domain" description="Protein kinase" evidence="6">
    <location>
        <begin position="1"/>
        <end position="257"/>
    </location>
</feature>
<dbReference type="GO" id="GO:0004674">
    <property type="term" value="F:protein serine/threonine kinase activity"/>
    <property type="evidence" value="ECO:0007669"/>
    <property type="project" value="UniProtKB-EC"/>
</dbReference>
<reference evidence="7 8" key="1">
    <citation type="journal article" date="2007" name="Nat. Biotechnol.">
        <title>Complete genome sequence of the myxobacterium Sorangium cellulosum.</title>
        <authorList>
            <person name="Schneiker S."/>
            <person name="Perlova O."/>
            <person name="Kaiser O."/>
            <person name="Gerth K."/>
            <person name="Alici A."/>
            <person name="Altmeyer M.O."/>
            <person name="Bartels D."/>
            <person name="Bekel T."/>
            <person name="Beyer S."/>
            <person name="Bode E."/>
            <person name="Bode H.B."/>
            <person name="Bolten C.J."/>
            <person name="Choudhuri J.V."/>
            <person name="Doss S."/>
            <person name="Elnakady Y.A."/>
            <person name="Frank B."/>
            <person name="Gaigalat L."/>
            <person name="Goesmann A."/>
            <person name="Groeger C."/>
            <person name="Gross F."/>
            <person name="Jelsbak L."/>
            <person name="Jelsbak L."/>
            <person name="Kalinowski J."/>
            <person name="Kegler C."/>
            <person name="Knauber T."/>
            <person name="Konietzny S."/>
            <person name="Kopp M."/>
            <person name="Krause L."/>
            <person name="Krug D."/>
            <person name="Linke B."/>
            <person name="Mahmud T."/>
            <person name="Martinez-Arias R."/>
            <person name="McHardy A.C."/>
            <person name="Merai M."/>
            <person name="Meyer F."/>
            <person name="Mormann S."/>
            <person name="Munoz-Dorado J."/>
            <person name="Perez J."/>
            <person name="Pradella S."/>
            <person name="Rachid S."/>
            <person name="Raddatz G."/>
            <person name="Rosenau F."/>
            <person name="Rueckert C."/>
            <person name="Sasse F."/>
            <person name="Scharfe M."/>
            <person name="Schuster S.C."/>
            <person name="Suen G."/>
            <person name="Treuner-Lange A."/>
            <person name="Velicer G.J."/>
            <person name="Vorholter F.-J."/>
            <person name="Weissman K.J."/>
            <person name="Welch R.D."/>
            <person name="Wenzel S.C."/>
            <person name="Whitworth D.E."/>
            <person name="Wilhelm S."/>
            <person name="Wittmann C."/>
            <person name="Bloecker H."/>
            <person name="Puehler A."/>
            <person name="Mueller R."/>
        </authorList>
    </citation>
    <scope>NUCLEOTIDE SEQUENCE [LARGE SCALE GENOMIC DNA]</scope>
    <source>
        <strain evidence="8">So ce56</strain>
    </source>
</reference>
<keyword evidence="1 7" id="KW-0808">Transferase</keyword>
<evidence type="ECO:0000256" key="1">
    <source>
        <dbReference type="ARBA" id="ARBA00022679"/>
    </source>
</evidence>
<sequence length="439" mass="45278">MVILGQEFAGYTIVASLDSPAPAEAYRALDADGREVTLYVREGMGVDADAFHGALERLLSLSARVHGIVPVIAGGMEGDAGWVAARQSDDPSVEDLLPRLRSVAYELVVDVARTLGAAHALGLAHGDLGPHTVVITGQGAAVLRAFGLHLPFGAPDDAMADAARYRAPELFNDPHARAIDARTDVYGLGMLLYCLLGGQRPFDGRDDLDMCALDEVPPPLEGVSSQVNEALTRALAKDPDARFQTVHELMAAVRPLLVGAAPLAGGAPPPRGPRPQGAAAPSPQESAPDTERSVPAPASRNTLPTGTLPPEAMRHPVVEIAAPRSRSNVLLAGGALLLVALTSAAVAVPLSSYIARRGMPPPPAGPPAHVSDSHHNEPTASPVQCDPGASGAVAPVVEAPATKAGVTRPVEPAPLPLVATPAVEAKGSPGQPWYGDQLF</sequence>
<dbReference type="HOGENOM" id="CLU_623888_0_0_7"/>
<dbReference type="GO" id="GO:0005524">
    <property type="term" value="F:ATP binding"/>
    <property type="evidence" value="ECO:0007669"/>
    <property type="project" value="UniProtKB-KW"/>
</dbReference>
<dbReference type="RefSeq" id="WP_012240262.1">
    <property type="nucleotide sequence ID" value="NC_010162.1"/>
</dbReference>
<dbReference type="Gene3D" id="1.10.510.10">
    <property type="entry name" value="Transferase(Phosphotransferase) domain 1"/>
    <property type="match status" value="1"/>
</dbReference>
<dbReference type="OrthoDB" id="5501948at2"/>
<proteinExistence type="predicted"/>
<dbReference type="eggNOG" id="COG0515">
    <property type="taxonomic scope" value="Bacteria"/>
</dbReference>
<evidence type="ECO:0000256" key="4">
    <source>
        <dbReference type="ARBA" id="ARBA00022840"/>
    </source>
</evidence>
<dbReference type="PANTHER" id="PTHR43289:SF6">
    <property type="entry name" value="SERINE_THREONINE-PROTEIN KINASE NEKL-3"/>
    <property type="match status" value="1"/>
</dbReference>
<feature type="region of interest" description="Disordered" evidence="5">
    <location>
        <begin position="263"/>
        <end position="311"/>
    </location>
</feature>
<dbReference type="KEGG" id="scl:sce7654"/>
<dbReference type="EMBL" id="AM746676">
    <property type="protein sequence ID" value="CAN97823.1"/>
    <property type="molecule type" value="Genomic_DNA"/>
</dbReference>
<evidence type="ECO:0000256" key="3">
    <source>
        <dbReference type="ARBA" id="ARBA00022777"/>
    </source>
</evidence>
<evidence type="ECO:0000256" key="2">
    <source>
        <dbReference type="ARBA" id="ARBA00022741"/>
    </source>
</evidence>
<dbReference type="SMART" id="SM00220">
    <property type="entry name" value="S_TKc"/>
    <property type="match status" value="1"/>
</dbReference>
<name>A9F5P2_SORC5</name>
<evidence type="ECO:0000259" key="6">
    <source>
        <dbReference type="PROSITE" id="PS50011"/>
    </source>
</evidence>
<dbReference type="STRING" id="448385.sce7654"/>
<dbReference type="PANTHER" id="PTHR43289">
    <property type="entry name" value="MITOGEN-ACTIVATED PROTEIN KINASE KINASE KINASE 20-RELATED"/>
    <property type="match status" value="1"/>
</dbReference>
<dbReference type="BioCyc" id="SCEL448385:SCE_RS39210-MONOMER"/>
<dbReference type="InterPro" id="IPR011009">
    <property type="entry name" value="Kinase-like_dom_sf"/>
</dbReference>
<feature type="region of interest" description="Disordered" evidence="5">
    <location>
        <begin position="359"/>
        <end position="391"/>
    </location>
</feature>
<accession>A9F5P2</accession>
<dbReference type="InterPro" id="IPR000719">
    <property type="entry name" value="Prot_kinase_dom"/>
</dbReference>
<dbReference type="EC" id="2.7.11.1" evidence="7"/>
<evidence type="ECO:0000313" key="8">
    <source>
        <dbReference type="Proteomes" id="UP000002139"/>
    </source>
</evidence>
<feature type="compositionally biased region" description="Low complexity" evidence="5">
    <location>
        <begin position="274"/>
        <end position="284"/>
    </location>
</feature>